<dbReference type="EMBL" id="MT631476">
    <property type="protein sequence ID" value="QNO51697.1"/>
    <property type="molecule type" value="Genomic_DNA"/>
</dbReference>
<feature type="transmembrane region" description="Helical" evidence="1">
    <location>
        <begin position="63"/>
        <end position="80"/>
    </location>
</feature>
<feature type="transmembrane region" description="Helical" evidence="1">
    <location>
        <begin position="132"/>
        <end position="148"/>
    </location>
</feature>
<gene>
    <name evidence="2" type="ORF">GMKFMAKO_00013</name>
</gene>
<reference evidence="2" key="1">
    <citation type="submission" date="2020-06" db="EMBL/GenBank/DDBJ databases">
        <title>Unique genomic features of the anaerobic methanotrophic archaea.</title>
        <authorList>
            <person name="Chadwick G.L."/>
            <person name="Skennerton C.T."/>
            <person name="Laso-Perez R."/>
            <person name="Leu A.O."/>
            <person name="Speth D.R."/>
            <person name="Yu H."/>
            <person name="Morgan-Lang C."/>
            <person name="Hatzenpichler R."/>
            <person name="Goudeau D."/>
            <person name="Malmstrom R."/>
            <person name="Brazelton W.J."/>
            <person name="Woyke T."/>
            <person name="Hallam S.J."/>
            <person name="Tyson G.W."/>
            <person name="Wegener G."/>
            <person name="Boetius A."/>
            <person name="Orphan V."/>
        </authorList>
    </citation>
    <scope>NUCLEOTIDE SEQUENCE</scope>
</reference>
<dbReference type="AlphaFoldDB" id="A0A7G9YUL3"/>
<keyword evidence="1" id="KW-0472">Membrane</keyword>
<name>A0A7G9YUL3_9EURY</name>
<protein>
    <recommendedName>
        <fullName evidence="3">LexA-binding, inner membrane-associated hydrolase</fullName>
    </recommendedName>
</protein>
<organism evidence="2">
    <name type="scientific">Candidatus Methanophagaceae archaeon ANME-1 ERB6</name>
    <dbReference type="NCBI Taxonomy" id="2759912"/>
    <lineage>
        <taxon>Archaea</taxon>
        <taxon>Methanobacteriati</taxon>
        <taxon>Methanobacteriota</taxon>
        <taxon>Stenosarchaea group</taxon>
        <taxon>Methanomicrobia</taxon>
        <taxon>Candidatus Methanophagales</taxon>
        <taxon>Candidatus Methanophagaceae</taxon>
    </lineage>
</organism>
<evidence type="ECO:0008006" key="3">
    <source>
        <dbReference type="Google" id="ProtNLM"/>
    </source>
</evidence>
<evidence type="ECO:0000313" key="2">
    <source>
        <dbReference type="EMBL" id="QNO51697.1"/>
    </source>
</evidence>
<accession>A0A7G9YUL3</accession>
<feature type="transmembrane region" description="Helical" evidence="1">
    <location>
        <begin position="89"/>
        <end position="112"/>
    </location>
</feature>
<feature type="transmembrane region" description="Helical" evidence="1">
    <location>
        <begin position="31"/>
        <end position="51"/>
    </location>
</feature>
<evidence type="ECO:0000256" key="1">
    <source>
        <dbReference type="SAM" id="Phobius"/>
    </source>
</evidence>
<keyword evidence="1" id="KW-1133">Transmembrane helix</keyword>
<keyword evidence="1" id="KW-0812">Transmembrane</keyword>
<feature type="transmembrane region" description="Helical" evidence="1">
    <location>
        <begin position="6"/>
        <end position="24"/>
    </location>
</feature>
<proteinExistence type="predicted"/>
<sequence>MVDWLSHVLLAWIICQILQVKFNFFGGKNTAIVMVGALIPDFIKIGLLFQWMDIDIWNFITPLHTPAGAIITAAVISLFFEEKMSAFKLLLFGTATHFLFDLPLAHVSGGMLMLFPFHWGRYQVYLIPTDDYIVPTLALAVALVIYMAKRGKSAHKIKLLIDEKISQ</sequence>